<dbReference type="GO" id="GO:0006412">
    <property type="term" value="P:translation"/>
    <property type="evidence" value="ECO:0007669"/>
    <property type="project" value="UniProtKB-UniRule"/>
</dbReference>
<reference evidence="3 4" key="1">
    <citation type="submission" date="2020-08" db="EMBL/GenBank/DDBJ databases">
        <title>Genomic Encyclopedia of Type Strains, Phase IV (KMG-IV): sequencing the most valuable type-strain genomes for metagenomic binning, comparative biology and taxonomic classification.</title>
        <authorList>
            <person name="Goeker M."/>
        </authorList>
    </citation>
    <scope>NUCLEOTIDE SEQUENCE [LARGE SCALE GENOMIC DNA]</scope>
    <source>
        <strain evidence="3 4">DSM 101015</strain>
    </source>
</reference>
<dbReference type="PRINTS" id="PR01576">
    <property type="entry name" value="PDEFORMYLASE"/>
</dbReference>
<evidence type="ECO:0000313" key="4">
    <source>
        <dbReference type="Proteomes" id="UP000565745"/>
    </source>
</evidence>
<proteinExistence type="inferred from homology"/>
<dbReference type="PANTHER" id="PTHR10458:SF22">
    <property type="entry name" value="PEPTIDE DEFORMYLASE"/>
    <property type="match status" value="1"/>
</dbReference>
<keyword evidence="2" id="KW-0479">Metal-binding</keyword>
<dbReference type="GO" id="GO:0046872">
    <property type="term" value="F:metal ion binding"/>
    <property type="evidence" value="ECO:0007669"/>
    <property type="project" value="UniProtKB-KW"/>
</dbReference>
<dbReference type="Gene3D" id="3.90.45.10">
    <property type="entry name" value="Peptide deformylase"/>
    <property type="match status" value="1"/>
</dbReference>
<dbReference type="PANTHER" id="PTHR10458">
    <property type="entry name" value="PEPTIDE DEFORMYLASE"/>
    <property type="match status" value="1"/>
</dbReference>
<dbReference type="NCBIfam" id="TIGR00079">
    <property type="entry name" value="pept_deformyl"/>
    <property type="match status" value="1"/>
</dbReference>
<comment type="caution">
    <text evidence="3">The sequence shown here is derived from an EMBL/GenBank/DDBJ whole genome shotgun (WGS) entry which is preliminary data.</text>
</comment>
<dbReference type="InterPro" id="IPR023635">
    <property type="entry name" value="Peptide_deformylase"/>
</dbReference>
<protein>
    <recommendedName>
        <fullName evidence="2">Peptide deformylase</fullName>
        <shortName evidence="2">PDF</shortName>
        <ecNumber evidence="2">3.5.1.88</ecNumber>
    </recommendedName>
    <alternativeName>
        <fullName evidence="2">Polypeptide deformylase</fullName>
    </alternativeName>
</protein>
<gene>
    <name evidence="2" type="primary">def</name>
    <name evidence="3" type="ORF">GGR93_000903</name>
</gene>
<keyword evidence="2" id="KW-0648">Protein biosynthesis</keyword>
<feature type="binding site" evidence="2">
    <location>
        <position position="179"/>
    </location>
    <ligand>
        <name>Fe cation</name>
        <dbReference type="ChEBI" id="CHEBI:24875"/>
    </ligand>
</feature>
<keyword evidence="2" id="KW-0408">Iron</keyword>
<accession>A0A7W6M6Q6</accession>
<feature type="binding site" evidence="2">
    <location>
        <position position="133"/>
    </location>
    <ligand>
        <name>Fe cation</name>
        <dbReference type="ChEBI" id="CHEBI:24875"/>
    </ligand>
</feature>
<dbReference type="SUPFAM" id="SSF56420">
    <property type="entry name" value="Peptide deformylase"/>
    <property type="match status" value="1"/>
</dbReference>
<feature type="active site" evidence="2">
    <location>
        <position position="176"/>
    </location>
</feature>
<dbReference type="PIRSF" id="PIRSF004749">
    <property type="entry name" value="Pep_def"/>
    <property type="match status" value="1"/>
</dbReference>
<dbReference type="GO" id="GO:0042586">
    <property type="term" value="F:peptide deformylase activity"/>
    <property type="evidence" value="ECO:0007669"/>
    <property type="project" value="UniProtKB-UniRule"/>
</dbReference>
<name>A0A7W6M6Q6_9RHOB</name>
<comment type="similarity">
    <text evidence="1 2">Belongs to the polypeptide deformylase family.</text>
</comment>
<dbReference type="HAMAP" id="MF_00163">
    <property type="entry name" value="Pep_deformylase"/>
    <property type="match status" value="1"/>
</dbReference>
<evidence type="ECO:0000313" key="3">
    <source>
        <dbReference type="EMBL" id="MBB4173142.1"/>
    </source>
</evidence>
<organism evidence="3 4">
    <name type="scientific">Sulfitobacter noctilucicola</name>
    <dbReference type="NCBI Taxonomy" id="1342301"/>
    <lineage>
        <taxon>Bacteria</taxon>
        <taxon>Pseudomonadati</taxon>
        <taxon>Pseudomonadota</taxon>
        <taxon>Alphaproteobacteria</taxon>
        <taxon>Rhodobacterales</taxon>
        <taxon>Roseobacteraceae</taxon>
        <taxon>Sulfitobacter</taxon>
    </lineage>
</organism>
<keyword evidence="4" id="KW-1185">Reference proteome</keyword>
<evidence type="ECO:0000256" key="1">
    <source>
        <dbReference type="ARBA" id="ARBA00010759"/>
    </source>
</evidence>
<comment type="function">
    <text evidence="2">Removes the formyl group from the N-terminal Met of newly synthesized proteins. Requires at least a dipeptide for an efficient rate of reaction. N-terminal L-methionine is a prerequisite for activity but the enzyme has broad specificity at other positions.</text>
</comment>
<feature type="binding site" evidence="2">
    <location>
        <position position="175"/>
    </location>
    <ligand>
        <name>Fe cation</name>
        <dbReference type="ChEBI" id="CHEBI:24875"/>
    </ligand>
</feature>
<sequence length="211" mass="23783">MISSKLMGLAPLAWAQANVVNAGRKPLLAVRDIIAYIPPMKRNILLHPDPRLKKVATPVADLSDDLRLLADDMLQTMYEAPGIGLAAPQIGIMDRLIVLDCVKEEGETPRPMVMFNPKVLASSDEENTYEEGCLSLPDLYADVTRPKVVDVEWMDRDGKLQTDTFDGLWATCVQHEIDHLDGKLFIDYLKPLKRQMMTRKMVKLKRELARA</sequence>
<dbReference type="Proteomes" id="UP000565745">
    <property type="component" value="Unassembled WGS sequence"/>
</dbReference>
<evidence type="ECO:0000256" key="2">
    <source>
        <dbReference type="HAMAP-Rule" id="MF_00163"/>
    </source>
</evidence>
<dbReference type="InterPro" id="IPR036821">
    <property type="entry name" value="Peptide_deformylase_sf"/>
</dbReference>
<comment type="catalytic activity">
    <reaction evidence="2">
        <text>N-terminal N-formyl-L-methionyl-[peptide] + H2O = N-terminal L-methionyl-[peptide] + formate</text>
        <dbReference type="Rhea" id="RHEA:24420"/>
        <dbReference type="Rhea" id="RHEA-COMP:10639"/>
        <dbReference type="Rhea" id="RHEA-COMP:10640"/>
        <dbReference type="ChEBI" id="CHEBI:15377"/>
        <dbReference type="ChEBI" id="CHEBI:15740"/>
        <dbReference type="ChEBI" id="CHEBI:49298"/>
        <dbReference type="ChEBI" id="CHEBI:64731"/>
        <dbReference type="EC" id="3.5.1.88"/>
    </reaction>
</comment>
<dbReference type="Pfam" id="PF01327">
    <property type="entry name" value="Pep_deformylase"/>
    <property type="match status" value="1"/>
</dbReference>
<dbReference type="EMBL" id="JACIFU010000001">
    <property type="protein sequence ID" value="MBB4173142.1"/>
    <property type="molecule type" value="Genomic_DNA"/>
</dbReference>
<keyword evidence="2 3" id="KW-0378">Hydrolase</keyword>
<dbReference type="AlphaFoldDB" id="A0A7W6M6Q6"/>
<dbReference type="CDD" id="cd00487">
    <property type="entry name" value="Pep_deformylase"/>
    <property type="match status" value="1"/>
</dbReference>
<comment type="cofactor">
    <cofactor evidence="2">
        <name>Fe(2+)</name>
        <dbReference type="ChEBI" id="CHEBI:29033"/>
    </cofactor>
    <text evidence="2">Binds 1 Fe(2+) ion.</text>
</comment>
<dbReference type="EC" id="3.5.1.88" evidence="2"/>
<dbReference type="NCBIfam" id="NF001159">
    <property type="entry name" value="PRK00150.1-3"/>
    <property type="match status" value="1"/>
</dbReference>